<comment type="similarity">
    <text evidence="6">Belongs to the CsrA/RsmA family.</text>
</comment>
<dbReference type="NCBIfam" id="TIGR00202">
    <property type="entry name" value="csrA"/>
    <property type="match status" value="1"/>
</dbReference>
<keyword evidence="1 6" id="KW-0963">Cytoplasm</keyword>
<dbReference type="Gene3D" id="2.60.40.4380">
    <property type="entry name" value="Translational regulator CsrA"/>
    <property type="match status" value="1"/>
</dbReference>
<reference evidence="7 8" key="1">
    <citation type="submission" date="2016-10" db="EMBL/GenBank/DDBJ databases">
        <authorList>
            <person name="de Groot N.N."/>
        </authorList>
    </citation>
    <scope>NUCLEOTIDE SEQUENCE [LARGE SCALE GENOMIC DNA]</scope>
    <source>
        <strain evidence="7 8">CGMCC 1.5070</strain>
    </source>
</reference>
<dbReference type="OrthoDB" id="9809061at2"/>
<dbReference type="FunFam" id="2.60.40.4380:FF:000002">
    <property type="entry name" value="Translational regulator CsrA"/>
    <property type="match status" value="1"/>
</dbReference>
<dbReference type="InterPro" id="IPR036107">
    <property type="entry name" value="CsrA_sf"/>
</dbReference>
<dbReference type="GO" id="GO:0048027">
    <property type="term" value="F:mRNA 5'-UTR binding"/>
    <property type="evidence" value="ECO:0007669"/>
    <property type="project" value="UniProtKB-UniRule"/>
</dbReference>
<dbReference type="AlphaFoldDB" id="A0A1H7ZU57"/>
<keyword evidence="2 6" id="KW-0678">Repressor</keyword>
<proteinExistence type="inferred from homology"/>
<dbReference type="InterPro" id="IPR003751">
    <property type="entry name" value="CsrA"/>
</dbReference>
<dbReference type="Proteomes" id="UP000199158">
    <property type="component" value="Unassembled WGS sequence"/>
</dbReference>
<dbReference type="STRING" id="474960.SAMN05216180_0899"/>
<accession>A0A1H7ZU57</accession>
<dbReference type="GO" id="GO:0006109">
    <property type="term" value="P:regulation of carbohydrate metabolic process"/>
    <property type="evidence" value="ECO:0007669"/>
    <property type="project" value="InterPro"/>
</dbReference>
<dbReference type="Pfam" id="PF02599">
    <property type="entry name" value="CsrA"/>
    <property type="match status" value="1"/>
</dbReference>
<evidence type="ECO:0000256" key="2">
    <source>
        <dbReference type="ARBA" id="ARBA00022491"/>
    </source>
</evidence>
<dbReference type="GO" id="GO:0005829">
    <property type="term" value="C:cytosol"/>
    <property type="evidence" value="ECO:0007669"/>
    <property type="project" value="TreeGrafter"/>
</dbReference>
<protein>
    <recommendedName>
        <fullName evidence="6">Translational regulator CsrA</fullName>
    </recommendedName>
</protein>
<evidence type="ECO:0000256" key="5">
    <source>
        <dbReference type="ARBA" id="ARBA00022884"/>
    </source>
</evidence>
<comment type="subunit">
    <text evidence="6">Homodimer; the beta-strands of each monomer intercalate to form a hydrophobic core, while the alpha-helices form wings that extend away from the core.</text>
</comment>
<comment type="subcellular location">
    <subcellularLocation>
        <location evidence="6">Cytoplasm</location>
    </subcellularLocation>
</comment>
<evidence type="ECO:0000256" key="6">
    <source>
        <dbReference type="HAMAP-Rule" id="MF_00167"/>
    </source>
</evidence>
<keyword evidence="4 6" id="KW-0810">Translation regulation</keyword>
<keyword evidence="8" id="KW-1185">Reference proteome</keyword>
<dbReference type="PANTHER" id="PTHR34984">
    <property type="entry name" value="CARBON STORAGE REGULATOR"/>
    <property type="match status" value="1"/>
</dbReference>
<dbReference type="GO" id="GO:1902208">
    <property type="term" value="P:regulation of bacterial-type flagellum assembly"/>
    <property type="evidence" value="ECO:0007669"/>
    <property type="project" value="UniProtKB-UniRule"/>
</dbReference>
<dbReference type="PANTHER" id="PTHR34984:SF1">
    <property type="entry name" value="CARBON STORAGE REGULATOR"/>
    <property type="match status" value="1"/>
</dbReference>
<dbReference type="GO" id="GO:0045947">
    <property type="term" value="P:negative regulation of translational initiation"/>
    <property type="evidence" value="ECO:0007669"/>
    <property type="project" value="UniProtKB-UniRule"/>
</dbReference>
<keyword evidence="5 6" id="KW-0694">RNA-binding</keyword>
<evidence type="ECO:0000313" key="8">
    <source>
        <dbReference type="Proteomes" id="UP000199158"/>
    </source>
</evidence>
<dbReference type="GO" id="GO:0044781">
    <property type="term" value="P:bacterial-type flagellum organization"/>
    <property type="evidence" value="ECO:0007669"/>
    <property type="project" value="UniProtKB-KW"/>
</dbReference>
<evidence type="ECO:0000256" key="1">
    <source>
        <dbReference type="ARBA" id="ARBA00022490"/>
    </source>
</evidence>
<evidence type="ECO:0000256" key="3">
    <source>
        <dbReference type="ARBA" id="ARBA00022795"/>
    </source>
</evidence>
<sequence>MLILSRKIGESLMIGKDIEIVVTEVNGDKVRLGIIAPKNVEIYRKELYLTIESNRQAADKVDSNNLLEFINSLKHTD</sequence>
<dbReference type="RefSeq" id="WP_092752060.1">
    <property type="nucleotide sequence ID" value="NZ_FOCG01000001.1"/>
</dbReference>
<comment type="function">
    <text evidence="6">A translational regulator that binds mRNA to regulate translation initiation and/or mRNA stability. Usually binds in the 5'-UTR at or near the Shine-Dalgarno sequence preventing ribosome-binding, thus repressing translation. Its main target seems to be the major flagellin gene, while its function is anatagonized by FliW.</text>
</comment>
<keyword evidence="3 6" id="KW-1005">Bacterial flagellum biogenesis</keyword>
<dbReference type="EMBL" id="FOCG01000001">
    <property type="protein sequence ID" value="SEM61965.1"/>
    <property type="molecule type" value="Genomic_DNA"/>
</dbReference>
<evidence type="ECO:0000313" key="7">
    <source>
        <dbReference type="EMBL" id="SEM61965.1"/>
    </source>
</evidence>
<dbReference type="GO" id="GO:0006402">
    <property type="term" value="P:mRNA catabolic process"/>
    <property type="evidence" value="ECO:0007669"/>
    <property type="project" value="InterPro"/>
</dbReference>
<name>A0A1H7ZU57_9FIRM</name>
<gene>
    <name evidence="6" type="primary">csrA</name>
    <name evidence="7" type="ORF">SAMN05216180_0899</name>
</gene>
<dbReference type="HAMAP" id="MF_00167">
    <property type="entry name" value="CsrA"/>
    <property type="match status" value="1"/>
</dbReference>
<dbReference type="SUPFAM" id="SSF117130">
    <property type="entry name" value="CsrA-like"/>
    <property type="match status" value="1"/>
</dbReference>
<evidence type="ECO:0000256" key="4">
    <source>
        <dbReference type="ARBA" id="ARBA00022845"/>
    </source>
</evidence>
<dbReference type="NCBIfam" id="NF002469">
    <property type="entry name" value="PRK01712.1"/>
    <property type="match status" value="1"/>
</dbReference>
<organism evidence="7 8">
    <name type="scientific">Hydrogenoanaerobacterium saccharovorans</name>
    <dbReference type="NCBI Taxonomy" id="474960"/>
    <lineage>
        <taxon>Bacteria</taxon>
        <taxon>Bacillati</taxon>
        <taxon>Bacillota</taxon>
        <taxon>Clostridia</taxon>
        <taxon>Eubacteriales</taxon>
        <taxon>Oscillospiraceae</taxon>
        <taxon>Hydrogenoanaerobacterium</taxon>
    </lineage>
</organism>